<dbReference type="InterPro" id="IPR050815">
    <property type="entry name" value="TF_fung"/>
</dbReference>
<dbReference type="STRING" id="133381.A0A2T9Z8T8"/>
<dbReference type="Proteomes" id="UP000245609">
    <property type="component" value="Unassembled WGS sequence"/>
</dbReference>
<sequence length="707" mass="80865">MPNSKLLATSKTISNKRKNKNNLGEQTSLSITSFEHDLAFPNKISALQLFGNIFFSCAVCRRRKKKCDGQRPTCSSCIRYNLTCNYTTSYSDGVSQKDLELINGKIEKINTAIDYLEYNLTFPTPSSRLFSSELVLSSPPTKIQNFINVTIPQLIADENLTSNFSQQAISSLKNVSSKLDTLSTLSSASFIEIGYHKVDKAYLLKILKYMINSSSEFSTIFRYNFIKNKLLSGNISKIFIAALLAYASKFVEDSAVFKSSLIFSGSYYAKIAVDLLCQDVEDISVFRCLASLFIAGYQFFLGNLAQSFNFIEMAVKDSNILGLNKLDFVDQNYRENTPEWEELEFKRRAWWAIYAGTVYFGLASNRPAIIDDDYICVKLPRNDTYYRDGSTEVSIASFYNQLALKNLNQPISDCVWTYIRIIRAINRVSNFVNRRHLKRNSNPIKNAKTIDLLDSCISKIKHDYTLSFGDMPWNTLGKDSTIESPLNYNEICRYSLLLNCSFLFEFARLLLYRSELVHYSLDSESMQRAKKAKAICIQSALEFTNLLEWVLQNFSLDYIITIKSYLSFNVGIILCNVIHLTDHPQHQQIKDAYETILKTIKHFMKNRMVPVKYEKALQFICSIIKKTRAANEPYFHEFKELELAALTPMDLNPWAVPTGSSLSTEPCCCFNHNFPIIKRTLLSFWMKSPGILNSRFMNSNISHNTVN</sequence>
<evidence type="ECO:0000256" key="4">
    <source>
        <dbReference type="ARBA" id="ARBA00023163"/>
    </source>
</evidence>
<feature type="domain" description="Zn(2)-C6 fungal-type" evidence="6">
    <location>
        <begin position="56"/>
        <end position="86"/>
    </location>
</feature>
<evidence type="ECO:0000256" key="5">
    <source>
        <dbReference type="ARBA" id="ARBA00023242"/>
    </source>
</evidence>
<dbReference type="GO" id="GO:0003677">
    <property type="term" value="F:DNA binding"/>
    <property type="evidence" value="ECO:0007669"/>
    <property type="project" value="InterPro"/>
</dbReference>
<dbReference type="PANTHER" id="PTHR47338:SF20">
    <property type="entry name" value="ZN(II)2CYS6 TRANSCRIPTION FACTOR (EUROFUNG)"/>
    <property type="match status" value="1"/>
</dbReference>
<reference evidence="7 8" key="1">
    <citation type="journal article" date="2018" name="MBio">
        <title>Comparative Genomics Reveals the Core Gene Toolbox for the Fungus-Insect Symbiosis.</title>
        <authorList>
            <person name="Wang Y."/>
            <person name="Stata M."/>
            <person name="Wang W."/>
            <person name="Stajich J.E."/>
            <person name="White M.M."/>
            <person name="Moncalvo J.M."/>
        </authorList>
    </citation>
    <scope>NUCLEOTIDE SEQUENCE [LARGE SCALE GENOMIC DNA]</scope>
    <source>
        <strain evidence="7 8">SC-DP-2</strain>
    </source>
</reference>
<dbReference type="PROSITE" id="PS00463">
    <property type="entry name" value="ZN2_CY6_FUNGAL_1"/>
    <property type="match status" value="1"/>
</dbReference>
<evidence type="ECO:0000256" key="2">
    <source>
        <dbReference type="ARBA" id="ARBA00022723"/>
    </source>
</evidence>
<dbReference type="Pfam" id="PF00172">
    <property type="entry name" value="Zn_clus"/>
    <property type="match status" value="1"/>
</dbReference>
<keyword evidence="4" id="KW-0804">Transcription</keyword>
<comment type="subcellular location">
    <subcellularLocation>
        <location evidence="1">Nucleus</location>
    </subcellularLocation>
</comment>
<dbReference type="SMART" id="SM00066">
    <property type="entry name" value="GAL4"/>
    <property type="match status" value="1"/>
</dbReference>
<evidence type="ECO:0000256" key="1">
    <source>
        <dbReference type="ARBA" id="ARBA00004123"/>
    </source>
</evidence>
<keyword evidence="5" id="KW-0539">Nucleus</keyword>
<dbReference type="PROSITE" id="PS50048">
    <property type="entry name" value="ZN2_CY6_FUNGAL_2"/>
    <property type="match status" value="1"/>
</dbReference>
<accession>A0A2T9Z8T8</accession>
<evidence type="ECO:0000256" key="3">
    <source>
        <dbReference type="ARBA" id="ARBA00023015"/>
    </source>
</evidence>
<keyword evidence="2" id="KW-0479">Metal-binding</keyword>
<keyword evidence="3" id="KW-0805">Transcription regulation</keyword>
<dbReference type="InterPro" id="IPR036864">
    <property type="entry name" value="Zn2-C6_fun-type_DNA-bd_sf"/>
</dbReference>
<evidence type="ECO:0000259" key="6">
    <source>
        <dbReference type="PROSITE" id="PS50048"/>
    </source>
</evidence>
<dbReference type="CDD" id="cd12148">
    <property type="entry name" value="fungal_TF_MHR"/>
    <property type="match status" value="1"/>
</dbReference>
<protein>
    <recommendedName>
        <fullName evidence="6">Zn(2)-C6 fungal-type domain-containing protein</fullName>
    </recommendedName>
</protein>
<dbReference type="GO" id="GO:0006351">
    <property type="term" value="P:DNA-templated transcription"/>
    <property type="evidence" value="ECO:0007669"/>
    <property type="project" value="InterPro"/>
</dbReference>
<dbReference type="OrthoDB" id="10261408at2759"/>
<dbReference type="Pfam" id="PF04082">
    <property type="entry name" value="Fungal_trans"/>
    <property type="match status" value="1"/>
</dbReference>
<gene>
    <name evidence="7" type="ORF">BB560_004595</name>
</gene>
<name>A0A2T9Z8T8_9FUNG</name>
<evidence type="ECO:0000313" key="7">
    <source>
        <dbReference type="EMBL" id="PVV01004.1"/>
    </source>
</evidence>
<dbReference type="CDD" id="cd00067">
    <property type="entry name" value="GAL4"/>
    <property type="match status" value="1"/>
</dbReference>
<proteinExistence type="predicted"/>
<dbReference type="GO" id="GO:0000981">
    <property type="term" value="F:DNA-binding transcription factor activity, RNA polymerase II-specific"/>
    <property type="evidence" value="ECO:0007669"/>
    <property type="project" value="InterPro"/>
</dbReference>
<dbReference type="EMBL" id="MBFS01001455">
    <property type="protein sequence ID" value="PVV01004.1"/>
    <property type="molecule type" value="Genomic_DNA"/>
</dbReference>
<dbReference type="InterPro" id="IPR001138">
    <property type="entry name" value="Zn2Cys6_DnaBD"/>
</dbReference>
<comment type="caution">
    <text evidence="7">The sequence shown here is derived from an EMBL/GenBank/DDBJ whole genome shotgun (WGS) entry which is preliminary data.</text>
</comment>
<keyword evidence="8" id="KW-1185">Reference proteome</keyword>
<dbReference type="GO" id="GO:0005634">
    <property type="term" value="C:nucleus"/>
    <property type="evidence" value="ECO:0007669"/>
    <property type="project" value="UniProtKB-SubCell"/>
</dbReference>
<dbReference type="AlphaFoldDB" id="A0A2T9Z8T8"/>
<dbReference type="Gene3D" id="4.10.240.10">
    <property type="entry name" value="Zn(2)-C6 fungal-type DNA-binding domain"/>
    <property type="match status" value="1"/>
</dbReference>
<dbReference type="InterPro" id="IPR007219">
    <property type="entry name" value="XnlR_reg_dom"/>
</dbReference>
<dbReference type="SUPFAM" id="SSF57701">
    <property type="entry name" value="Zn2/Cys6 DNA-binding domain"/>
    <property type="match status" value="1"/>
</dbReference>
<dbReference type="PANTHER" id="PTHR47338">
    <property type="entry name" value="ZN(II)2CYS6 TRANSCRIPTION FACTOR (EUROFUNG)-RELATED"/>
    <property type="match status" value="1"/>
</dbReference>
<dbReference type="GO" id="GO:0008270">
    <property type="term" value="F:zinc ion binding"/>
    <property type="evidence" value="ECO:0007669"/>
    <property type="project" value="InterPro"/>
</dbReference>
<evidence type="ECO:0000313" key="8">
    <source>
        <dbReference type="Proteomes" id="UP000245609"/>
    </source>
</evidence>
<organism evidence="7 8">
    <name type="scientific">Smittium megazygosporum</name>
    <dbReference type="NCBI Taxonomy" id="133381"/>
    <lineage>
        <taxon>Eukaryota</taxon>
        <taxon>Fungi</taxon>
        <taxon>Fungi incertae sedis</taxon>
        <taxon>Zoopagomycota</taxon>
        <taxon>Kickxellomycotina</taxon>
        <taxon>Harpellomycetes</taxon>
        <taxon>Harpellales</taxon>
        <taxon>Legeriomycetaceae</taxon>
        <taxon>Smittium</taxon>
    </lineage>
</organism>